<reference evidence="2" key="1">
    <citation type="journal article" date="2021" name="Proc. Natl. Acad. Sci. U.S.A.">
        <title>A Catalog of Tens of Thousands of Viruses from Human Metagenomes Reveals Hidden Associations with Chronic Diseases.</title>
        <authorList>
            <person name="Tisza M.J."/>
            <person name="Buck C.B."/>
        </authorList>
    </citation>
    <scope>NUCLEOTIDE SEQUENCE</scope>
    <source>
        <strain evidence="2">CtsIQ24</strain>
    </source>
</reference>
<name>A0A8S5MPV0_9CAUD</name>
<evidence type="ECO:0000256" key="1">
    <source>
        <dbReference type="SAM" id="MobiDB-lite"/>
    </source>
</evidence>
<organism evidence="2">
    <name type="scientific">Siphoviridae sp. ctsIQ24</name>
    <dbReference type="NCBI Taxonomy" id="2826484"/>
    <lineage>
        <taxon>Viruses</taxon>
        <taxon>Duplodnaviria</taxon>
        <taxon>Heunggongvirae</taxon>
        <taxon>Uroviricota</taxon>
        <taxon>Caudoviricetes</taxon>
    </lineage>
</organism>
<evidence type="ECO:0000313" key="2">
    <source>
        <dbReference type="EMBL" id="DAD84178.1"/>
    </source>
</evidence>
<sequence length="72" mass="7468">MPIDKLPDDFEAIKPNIPACWSAQPISGGGSSGTQDVKVVNTSPISVSVNGTPNVKVTNTTSEPVNTKEVTT</sequence>
<dbReference type="EMBL" id="BK014953">
    <property type="protein sequence ID" value="DAD84178.1"/>
    <property type="molecule type" value="Genomic_DNA"/>
</dbReference>
<proteinExistence type="predicted"/>
<feature type="region of interest" description="Disordered" evidence="1">
    <location>
        <begin position="51"/>
        <end position="72"/>
    </location>
</feature>
<accession>A0A8S5MPV0</accession>
<protein>
    <submittedName>
        <fullName evidence="2">Uncharacterized protein</fullName>
    </submittedName>
</protein>